<dbReference type="AlphaFoldDB" id="A0A5E6MF96"/>
<reference evidence="1 2" key="1">
    <citation type="submission" date="2019-09" db="EMBL/GenBank/DDBJ databases">
        <authorList>
            <person name="Cremers G."/>
        </authorList>
    </citation>
    <scope>NUCLEOTIDE SEQUENCE [LARGE SCALE GENOMIC DNA]</scope>
    <source>
        <strain evidence="1">4A</strain>
    </source>
</reference>
<organism evidence="1 2">
    <name type="scientific">Methylacidimicrobium tartarophylax</name>
    <dbReference type="NCBI Taxonomy" id="1041768"/>
    <lineage>
        <taxon>Bacteria</taxon>
        <taxon>Pseudomonadati</taxon>
        <taxon>Verrucomicrobiota</taxon>
        <taxon>Methylacidimicrobium</taxon>
    </lineage>
</organism>
<dbReference type="Proteomes" id="UP000334923">
    <property type="component" value="Unassembled WGS sequence"/>
</dbReference>
<name>A0A5E6MF96_9BACT</name>
<dbReference type="EMBL" id="CABFVA020000066">
    <property type="protein sequence ID" value="VVM06503.1"/>
    <property type="molecule type" value="Genomic_DNA"/>
</dbReference>
<gene>
    <name evidence="1" type="ORF">MAMT_01244</name>
</gene>
<accession>A0A5E6MF96</accession>
<proteinExistence type="predicted"/>
<evidence type="ECO:0000313" key="2">
    <source>
        <dbReference type="Proteomes" id="UP000334923"/>
    </source>
</evidence>
<keyword evidence="2" id="KW-1185">Reference proteome</keyword>
<protein>
    <submittedName>
        <fullName evidence="1">Uncharacterized protein</fullName>
    </submittedName>
</protein>
<sequence length="120" mass="13471">MRIDRHLLFRILEHRAGLLHGDTLGTGGAGCANRFLDAAATRAEFSRTKDAKFVRLDVRLLQEQKQWHGYFDVALCLKAEEHLLDDAALLADQQQPGHLGLRRLPGGFVGTARETRNLQQ</sequence>
<evidence type="ECO:0000313" key="1">
    <source>
        <dbReference type="EMBL" id="VVM06503.1"/>
    </source>
</evidence>